<proteinExistence type="inferred from homology"/>
<dbReference type="GO" id="GO:0046983">
    <property type="term" value="F:protein dimerization activity"/>
    <property type="evidence" value="ECO:0007669"/>
    <property type="project" value="InterPro"/>
</dbReference>
<accession>A0A4U2ZWY4</accession>
<feature type="domain" description="Semialdehyde dehydrogenase dimerisation" evidence="2">
    <location>
        <begin position="2"/>
        <end position="49"/>
    </location>
</feature>
<organism evidence="3 4">
    <name type="scientific">Bacillus wiedmannii</name>
    <dbReference type="NCBI Taxonomy" id="1890302"/>
    <lineage>
        <taxon>Bacteria</taxon>
        <taxon>Bacillati</taxon>
        <taxon>Bacillota</taxon>
        <taxon>Bacilli</taxon>
        <taxon>Bacillales</taxon>
        <taxon>Bacillaceae</taxon>
        <taxon>Bacillus</taxon>
        <taxon>Bacillus cereus group</taxon>
    </lineage>
</organism>
<dbReference type="Pfam" id="PF02774">
    <property type="entry name" value="Semialdhyde_dhC"/>
    <property type="match status" value="1"/>
</dbReference>
<evidence type="ECO:0000259" key="2">
    <source>
        <dbReference type="Pfam" id="PF02774"/>
    </source>
</evidence>
<evidence type="ECO:0000313" key="4">
    <source>
        <dbReference type="Proteomes" id="UP000305222"/>
    </source>
</evidence>
<gene>
    <name evidence="3" type="ORF">FC699_36310</name>
</gene>
<dbReference type="PANTHER" id="PTHR46278:SF2">
    <property type="entry name" value="ASPARTATE-SEMIALDEHYDE DEHYDROGENASE"/>
    <property type="match status" value="1"/>
</dbReference>
<dbReference type="Gene3D" id="3.30.360.10">
    <property type="entry name" value="Dihydrodipicolinate Reductase, domain 2"/>
    <property type="match status" value="1"/>
</dbReference>
<feature type="non-terminal residue" evidence="3">
    <location>
        <position position="1"/>
    </location>
</feature>
<comment type="similarity">
    <text evidence="1">Belongs to the aspartate-semialdehyde dehydrogenase family.</text>
</comment>
<evidence type="ECO:0000256" key="1">
    <source>
        <dbReference type="ARBA" id="ARBA00010584"/>
    </source>
</evidence>
<dbReference type="InterPro" id="IPR012280">
    <property type="entry name" value="Semialdhyde_DH_dimer_dom"/>
</dbReference>
<dbReference type="GO" id="GO:0016620">
    <property type="term" value="F:oxidoreductase activity, acting on the aldehyde or oxo group of donors, NAD or NADP as acceptor"/>
    <property type="evidence" value="ECO:0007669"/>
    <property type="project" value="InterPro"/>
</dbReference>
<sequence>ILQDNPSEQLYPMPLYAEGKIDTFVGRIRKDPDTPKGFHLWVVSDNLLKGAAWNSVQIAETLVEEGII</sequence>
<comment type="caution">
    <text evidence="3">The sequence shown here is derived from an EMBL/GenBank/DDBJ whole genome shotgun (WGS) entry which is preliminary data.</text>
</comment>
<protein>
    <submittedName>
        <fullName evidence="3">Aspartate-semialdehyde dehydrogenase</fullName>
    </submittedName>
</protein>
<name>A0A4U2ZWY4_9BACI</name>
<evidence type="ECO:0000313" key="3">
    <source>
        <dbReference type="EMBL" id="TKI79152.1"/>
    </source>
</evidence>
<dbReference type="PANTHER" id="PTHR46278">
    <property type="entry name" value="DEHYDROGENASE, PUTATIVE-RELATED"/>
    <property type="match status" value="1"/>
</dbReference>
<reference evidence="3 4" key="1">
    <citation type="journal article" date="2019" name="Environ. Microbiol.">
        <title>An active ?-lactamase is a part of an orchestrated cell wall stress resistance network of Bacillus subtilis and related rhizosphere species.</title>
        <authorList>
            <person name="Bucher T."/>
            <person name="Keren-Paz A."/>
            <person name="Hausser J."/>
            <person name="Olender T."/>
            <person name="Cytryn E."/>
            <person name="Kolodkin-Gal I."/>
        </authorList>
    </citation>
    <scope>NUCLEOTIDE SEQUENCE [LARGE SCALE GENOMIC DNA]</scope>
    <source>
        <strain evidence="3 4">I5</strain>
    </source>
</reference>
<dbReference type="EMBL" id="SZON01003672">
    <property type="protein sequence ID" value="TKI79152.1"/>
    <property type="molecule type" value="Genomic_DNA"/>
</dbReference>
<dbReference type="GO" id="GO:0008652">
    <property type="term" value="P:amino acid biosynthetic process"/>
    <property type="evidence" value="ECO:0007669"/>
    <property type="project" value="InterPro"/>
</dbReference>
<dbReference type="SUPFAM" id="SSF55347">
    <property type="entry name" value="Glyceraldehyde-3-phosphate dehydrogenase-like, C-terminal domain"/>
    <property type="match status" value="1"/>
</dbReference>
<dbReference type="Proteomes" id="UP000305222">
    <property type="component" value="Unassembled WGS sequence"/>
</dbReference>
<dbReference type="AlphaFoldDB" id="A0A4U2ZWY4"/>